<dbReference type="PANTHER" id="PTHR46551:SF1">
    <property type="entry name" value="SAP DOMAIN-CONTAINING RIBONUCLEOPROTEIN"/>
    <property type="match status" value="1"/>
</dbReference>
<feature type="compositionally biased region" description="Basic and acidic residues" evidence="3">
    <location>
        <begin position="193"/>
        <end position="207"/>
    </location>
</feature>
<dbReference type="Pfam" id="PF18592">
    <property type="entry name" value="Tho1_MOS11_C"/>
    <property type="match status" value="1"/>
</dbReference>
<feature type="region of interest" description="Disordered" evidence="3">
    <location>
        <begin position="144"/>
        <end position="207"/>
    </location>
</feature>
<feature type="compositionally biased region" description="Basic residues" evidence="3">
    <location>
        <begin position="183"/>
        <end position="192"/>
    </location>
</feature>
<dbReference type="GO" id="GO:0016973">
    <property type="term" value="P:poly(A)+ mRNA export from nucleus"/>
    <property type="evidence" value="ECO:0007669"/>
    <property type="project" value="TreeGrafter"/>
</dbReference>
<accession>A0A7S2UET9</accession>
<feature type="compositionally biased region" description="Basic and acidic residues" evidence="3">
    <location>
        <begin position="168"/>
        <end position="182"/>
    </location>
</feature>
<dbReference type="InterPro" id="IPR036361">
    <property type="entry name" value="SAP_dom_sf"/>
</dbReference>
<dbReference type="Pfam" id="PF02037">
    <property type="entry name" value="SAP"/>
    <property type="match status" value="1"/>
</dbReference>
<gene>
    <name evidence="5" type="ORF">ASEP1449_LOCUS9206</name>
</gene>
<reference evidence="5" key="1">
    <citation type="submission" date="2021-01" db="EMBL/GenBank/DDBJ databases">
        <authorList>
            <person name="Corre E."/>
            <person name="Pelletier E."/>
            <person name="Niang G."/>
            <person name="Scheremetjew M."/>
            <person name="Finn R."/>
            <person name="Kale V."/>
            <person name="Holt S."/>
            <person name="Cochrane G."/>
            <person name="Meng A."/>
            <person name="Brown T."/>
            <person name="Cohen L."/>
        </authorList>
    </citation>
    <scope>NUCLEOTIDE SEQUENCE</scope>
    <source>
        <strain evidence="5">CCMP2084</strain>
    </source>
</reference>
<dbReference type="SUPFAM" id="SSF68906">
    <property type="entry name" value="SAP domain"/>
    <property type="match status" value="1"/>
</dbReference>
<dbReference type="GO" id="GO:0005634">
    <property type="term" value="C:nucleus"/>
    <property type="evidence" value="ECO:0007669"/>
    <property type="project" value="TreeGrafter"/>
</dbReference>
<feature type="region of interest" description="Disordered" evidence="3">
    <location>
        <begin position="55"/>
        <end position="127"/>
    </location>
</feature>
<dbReference type="AlphaFoldDB" id="A0A7S2UET9"/>
<evidence type="ECO:0000256" key="1">
    <source>
        <dbReference type="ARBA" id="ARBA00022553"/>
    </source>
</evidence>
<sequence length="239" mass="26244">MVDVKKMKVSELRDELQKRGLSTDGLKADLVNRLQARLDEEEFGMVEGVVEPVAAASSVPVEKVEPTAEDPPASTPEPVVQKSVTEPADQTPDVANPETTEAPVATSQKVETAPVAPLASTLAGPVVENEMSFAEKKAARAARFGIPLKESAKVPVPDRNSKKKGGERKREVSVKPSEEKQKKPEKRQKVQKKKEEEPAPLLPKEEIEKRLKRAEKFGTGDNATTLELKAMLRRHRFNA</sequence>
<name>A0A7S2UET9_9STRA</name>
<dbReference type="InterPro" id="IPR052240">
    <property type="entry name" value="SAP_domain_ribonucleoprotein"/>
</dbReference>
<dbReference type="EMBL" id="HBHQ01013812">
    <property type="protein sequence ID" value="CAD9817374.1"/>
    <property type="molecule type" value="Transcribed_RNA"/>
</dbReference>
<dbReference type="Gene3D" id="1.10.720.30">
    <property type="entry name" value="SAP domain"/>
    <property type="match status" value="1"/>
</dbReference>
<evidence type="ECO:0000259" key="4">
    <source>
        <dbReference type="PROSITE" id="PS50800"/>
    </source>
</evidence>
<feature type="domain" description="SAP" evidence="4">
    <location>
        <begin position="4"/>
        <end position="38"/>
    </location>
</feature>
<dbReference type="InterPro" id="IPR040746">
    <property type="entry name" value="THO1_MOS11_C"/>
</dbReference>
<keyword evidence="1" id="KW-0597">Phosphoprotein</keyword>
<dbReference type="PANTHER" id="PTHR46551">
    <property type="entry name" value="SAP DOMAIN-CONTAINING RIBONUCLEOPROTEIN"/>
    <property type="match status" value="1"/>
</dbReference>
<evidence type="ECO:0000256" key="2">
    <source>
        <dbReference type="ARBA" id="ARBA00046328"/>
    </source>
</evidence>
<dbReference type="PROSITE" id="PS50800">
    <property type="entry name" value="SAP"/>
    <property type="match status" value="1"/>
</dbReference>
<protein>
    <recommendedName>
        <fullName evidence="4">SAP domain-containing protein</fullName>
    </recommendedName>
</protein>
<evidence type="ECO:0000313" key="5">
    <source>
        <dbReference type="EMBL" id="CAD9817374.1"/>
    </source>
</evidence>
<evidence type="ECO:0000256" key="3">
    <source>
        <dbReference type="SAM" id="MobiDB-lite"/>
    </source>
</evidence>
<organism evidence="5">
    <name type="scientific">Attheya septentrionalis</name>
    <dbReference type="NCBI Taxonomy" id="420275"/>
    <lineage>
        <taxon>Eukaryota</taxon>
        <taxon>Sar</taxon>
        <taxon>Stramenopiles</taxon>
        <taxon>Ochrophyta</taxon>
        <taxon>Bacillariophyta</taxon>
        <taxon>Coscinodiscophyceae</taxon>
        <taxon>Chaetocerotophycidae</taxon>
        <taxon>Chaetocerotales</taxon>
        <taxon>Attheyaceae</taxon>
        <taxon>Attheya</taxon>
    </lineage>
</organism>
<proteinExistence type="inferred from homology"/>
<dbReference type="InterPro" id="IPR003034">
    <property type="entry name" value="SAP_dom"/>
</dbReference>
<dbReference type="SMART" id="SM00513">
    <property type="entry name" value="SAP"/>
    <property type="match status" value="1"/>
</dbReference>
<comment type="similarity">
    <text evidence="2">Belongs to the SAP domain-containing ribonucleoprotein family.</text>
</comment>